<gene>
    <name evidence="2" type="ORF">IRJ41_025379</name>
</gene>
<protein>
    <submittedName>
        <fullName evidence="2">Uncharacterized protein</fullName>
    </submittedName>
</protein>
<dbReference type="Proteomes" id="UP001059041">
    <property type="component" value="Linkage Group LG1"/>
</dbReference>
<sequence length="116" mass="13218">MLQPVKTCRDQLDHSSNGTNCPLGRGMKRVCRLQACLKQTLAKALLCRHLNPIVSTTTKVLRKYVQTLIALDVSVKRCWRSWMQSLMEQISAHLDMGTREMTDSEQEEANELRSGE</sequence>
<proteinExistence type="predicted"/>
<dbReference type="AlphaFoldDB" id="A0A9W7X7D6"/>
<evidence type="ECO:0000313" key="3">
    <source>
        <dbReference type="Proteomes" id="UP001059041"/>
    </source>
</evidence>
<name>A0A9W7X7D6_TRIRA</name>
<reference evidence="2" key="1">
    <citation type="submission" date="2021-02" db="EMBL/GenBank/DDBJ databases">
        <title>Comparative genomics reveals that relaxation of natural selection precedes convergent phenotypic evolution of cavefish.</title>
        <authorList>
            <person name="Peng Z."/>
        </authorList>
    </citation>
    <scope>NUCLEOTIDE SEQUENCE</scope>
    <source>
        <tissue evidence="2">Muscle</tissue>
    </source>
</reference>
<feature type="region of interest" description="Disordered" evidence="1">
    <location>
        <begin position="96"/>
        <end position="116"/>
    </location>
</feature>
<comment type="caution">
    <text evidence="2">The sequence shown here is derived from an EMBL/GenBank/DDBJ whole genome shotgun (WGS) entry which is preliminary data.</text>
</comment>
<accession>A0A9W7X7D6</accession>
<keyword evidence="3" id="KW-1185">Reference proteome</keyword>
<evidence type="ECO:0000313" key="2">
    <source>
        <dbReference type="EMBL" id="KAI7815004.1"/>
    </source>
</evidence>
<dbReference type="EMBL" id="JAFHDT010000001">
    <property type="protein sequence ID" value="KAI7815004.1"/>
    <property type="molecule type" value="Genomic_DNA"/>
</dbReference>
<evidence type="ECO:0000256" key="1">
    <source>
        <dbReference type="SAM" id="MobiDB-lite"/>
    </source>
</evidence>
<organism evidence="2 3">
    <name type="scientific">Triplophysa rosa</name>
    <name type="common">Cave loach</name>
    <dbReference type="NCBI Taxonomy" id="992332"/>
    <lineage>
        <taxon>Eukaryota</taxon>
        <taxon>Metazoa</taxon>
        <taxon>Chordata</taxon>
        <taxon>Craniata</taxon>
        <taxon>Vertebrata</taxon>
        <taxon>Euteleostomi</taxon>
        <taxon>Actinopterygii</taxon>
        <taxon>Neopterygii</taxon>
        <taxon>Teleostei</taxon>
        <taxon>Ostariophysi</taxon>
        <taxon>Cypriniformes</taxon>
        <taxon>Nemacheilidae</taxon>
        <taxon>Triplophysa</taxon>
    </lineage>
</organism>